<comment type="caution">
    <text evidence="3">The sequence shown here is derived from an EMBL/GenBank/DDBJ whole genome shotgun (WGS) entry which is preliminary data.</text>
</comment>
<keyword evidence="1" id="KW-0472">Membrane</keyword>
<feature type="transmembrane region" description="Helical" evidence="1">
    <location>
        <begin position="6"/>
        <end position="30"/>
    </location>
</feature>
<sequence length="76" mass="8409">MTAYTAGTLVADLVFLAVMVGIVVAIVFLVKARVTRAEQLPVIPDWYPDPSDAEQLRYFDGQSWTDETRPRDAPPG</sequence>
<dbReference type="Proteomes" id="UP000193108">
    <property type="component" value="Unassembled WGS sequence"/>
</dbReference>
<name>A0A1X1Z6Q1_MYCNO</name>
<proteinExistence type="predicted"/>
<feature type="domain" description="DUF2510" evidence="2">
    <location>
        <begin position="46"/>
        <end position="75"/>
    </location>
</feature>
<evidence type="ECO:0000313" key="3">
    <source>
        <dbReference type="EMBL" id="ORW19083.1"/>
    </source>
</evidence>
<evidence type="ECO:0000259" key="2">
    <source>
        <dbReference type="Pfam" id="PF10708"/>
    </source>
</evidence>
<evidence type="ECO:0000256" key="1">
    <source>
        <dbReference type="SAM" id="Phobius"/>
    </source>
</evidence>
<gene>
    <name evidence="3" type="ORF">AWC18_14790</name>
</gene>
<accession>A0A1X1Z6Q1</accession>
<dbReference type="EMBL" id="LQPI01000053">
    <property type="protein sequence ID" value="ORW19083.1"/>
    <property type="molecule type" value="Genomic_DNA"/>
</dbReference>
<evidence type="ECO:0000313" key="4">
    <source>
        <dbReference type="Proteomes" id="UP000193108"/>
    </source>
</evidence>
<keyword evidence="1" id="KW-0812">Transmembrane</keyword>
<dbReference type="InterPro" id="IPR018929">
    <property type="entry name" value="DUF2510"/>
</dbReference>
<organism evidence="3 4">
    <name type="scientific">Mycolicibacter nonchromogenicus</name>
    <name type="common">Mycobacterium nonchromogenicum</name>
    <dbReference type="NCBI Taxonomy" id="1782"/>
    <lineage>
        <taxon>Bacteria</taxon>
        <taxon>Bacillati</taxon>
        <taxon>Actinomycetota</taxon>
        <taxon>Actinomycetes</taxon>
        <taxon>Mycobacteriales</taxon>
        <taxon>Mycobacteriaceae</taxon>
        <taxon>Mycolicibacter</taxon>
    </lineage>
</organism>
<protein>
    <recommendedName>
        <fullName evidence="2">DUF2510 domain-containing protein</fullName>
    </recommendedName>
</protein>
<reference evidence="3 4" key="1">
    <citation type="submission" date="2016-01" db="EMBL/GenBank/DDBJ databases">
        <title>The new phylogeny of the genus Mycobacterium.</title>
        <authorList>
            <person name="Tarcisio F."/>
            <person name="Conor M."/>
            <person name="Antonella G."/>
            <person name="Elisabetta G."/>
            <person name="Giulia F.S."/>
            <person name="Sara T."/>
            <person name="Anna F."/>
            <person name="Clotilde B."/>
            <person name="Roberto B."/>
            <person name="Veronica D.S."/>
            <person name="Fabio R."/>
            <person name="Monica P."/>
            <person name="Olivier J."/>
            <person name="Enrico T."/>
            <person name="Nicola S."/>
        </authorList>
    </citation>
    <scope>NUCLEOTIDE SEQUENCE [LARGE SCALE GENOMIC DNA]</scope>
    <source>
        <strain evidence="3 4">DSM 44164</strain>
    </source>
</reference>
<dbReference type="RefSeq" id="WP_085139219.1">
    <property type="nucleotide sequence ID" value="NZ_LQPI01000053.1"/>
</dbReference>
<dbReference type="STRING" id="1782.AWC18_14790"/>
<dbReference type="Pfam" id="PF10708">
    <property type="entry name" value="DUF2510"/>
    <property type="match status" value="1"/>
</dbReference>
<dbReference type="AlphaFoldDB" id="A0A1X1Z6Q1"/>
<keyword evidence="4" id="KW-1185">Reference proteome</keyword>
<keyword evidence="1" id="KW-1133">Transmembrane helix</keyword>